<dbReference type="AlphaFoldDB" id="A0A414U8J7"/>
<gene>
    <name evidence="2" type="ORF">DW252_14515</name>
</gene>
<feature type="domain" description="DUF3846" evidence="1">
    <location>
        <begin position="50"/>
        <end position="142"/>
    </location>
</feature>
<organism evidence="2 3">
    <name type="scientific">Coprococcus comes</name>
    <dbReference type="NCBI Taxonomy" id="410072"/>
    <lineage>
        <taxon>Bacteria</taxon>
        <taxon>Bacillati</taxon>
        <taxon>Bacillota</taxon>
        <taxon>Clostridia</taxon>
        <taxon>Lachnospirales</taxon>
        <taxon>Lachnospiraceae</taxon>
        <taxon>Coprococcus</taxon>
    </lineage>
</organism>
<name>A0A414U8J7_9FIRM</name>
<accession>A0A414U8J7</accession>
<dbReference type="InterPro" id="IPR024559">
    <property type="entry name" value="DUF3846"/>
</dbReference>
<comment type="caution">
    <text evidence="2">The sequence shown here is derived from an EMBL/GenBank/DDBJ whole genome shotgun (WGS) entry which is preliminary data.</text>
</comment>
<evidence type="ECO:0000259" key="1">
    <source>
        <dbReference type="Pfam" id="PF12957"/>
    </source>
</evidence>
<protein>
    <submittedName>
        <fullName evidence="2">DUF3846 domain-containing protein</fullName>
    </submittedName>
</protein>
<evidence type="ECO:0000313" key="2">
    <source>
        <dbReference type="EMBL" id="RHG57744.1"/>
    </source>
</evidence>
<reference evidence="2 3" key="1">
    <citation type="submission" date="2018-08" db="EMBL/GenBank/DDBJ databases">
        <title>A genome reference for cultivated species of the human gut microbiota.</title>
        <authorList>
            <person name="Zou Y."/>
            <person name="Xue W."/>
            <person name="Luo G."/>
        </authorList>
    </citation>
    <scope>NUCLEOTIDE SEQUENCE [LARGE SCALE GENOMIC DNA]</scope>
    <source>
        <strain evidence="2 3">AM22-12LB</strain>
    </source>
</reference>
<dbReference type="Pfam" id="PF12957">
    <property type="entry name" value="DUF3846"/>
    <property type="match status" value="1"/>
</dbReference>
<proteinExistence type="predicted"/>
<sequence length="165" mass="18792">MDRDPEVDRKSQPRIRVFQTECNPVFGTVCRQPERSRQKNSSIGGQAVKTVKVTPDNIISVIDVDFDDFHELQKAVDGHFETVSTKTLYETFKMPVIMLVDEDGIMKQKEVNRLGSYFYDADRHGWPILGDVVFAIAAGEDIEAPSDAEALKIFLKMNFSYLKEE</sequence>
<dbReference type="EMBL" id="QRIM01000020">
    <property type="protein sequence ID" value="RHG57744.1"/>
    <property type="molecule type" value="Genomic_DNA"/>
</dbReference>
<evidence type="ECO:0000313" key="3">
    <source>
        <dbReference type="Proteomes" id="UP000286595"/>
    </source>
</evidence>
<dbReference type="Proteomes" id="UP000286595">
    <property type="component" value="Unassembled WGS sequence"/>
</dbReference>